<dbReference type="SMART" id="SM00220">
    <property type="entry name" value="S_TKc"/>
    <property type="match status" value="1"/>
</dbReference>
<dbReference type="EC" id="2.7.11.1" evidence="1"/>
<dbReference type="PANTHER" id="PTHR47634:SF9">
    <property type="entry name" value="PROTEIN KINASE DOMAIN-CONTAINING PROTEIN-RELATED"/>
    <property type="match status" value="1"/>
</dbReference>
<dbReference type="AlphaFoldDB" id="A0A0U5GLV8"/>
<comment type="catalytic activity">
    <reaction evidence="7">
        <text>L-threonyl-[protein] + ATP = O-phospho-L-threonyl-[protein] + ADP + H(+)</text>
        <dbReference type="Rhea" id="RHEA:46608"/>
        <dbReference type="Rhea" id="RHEA-COMP:11060"/>
        <dbReference type="Rhea" id="RHEA-COMP:11605"/>
        <dbReference type="ChEBI" id="CHEBI:15378"/>
        <dbReference type="ChEBI" id="CHEBI:30013"/>
        <dbReference type="ChEBI" id="CHEBI:30616"/>
        <dbReference type="ChEBI" id="CHEBI:61977"/>
        <dbReference type="ChEBI" id="CHEBI:456216"/>
        <dbReference type="EC" id="2.7.11.1"/>
    </reaction>
</comment>
<evidence type="ECO:0000313" key="11">
    <source>
        <dbReference type="EMBL" id="CEL10911.1"/>
    </source>
</evidence>
<keyword evidence="5" id="KW-0418">Kinase</keyword>
<dbReference type="GO" id="GO:0005634">
    <property type="term" value="C:nucleus"/>
    <property type="evidence" value="ECO:0007669"/>
    <property type="project" value="TreeGrafter"/>
</dbReference>
<evidence type="ECO:0000256" key="1">
    <source>
        <dbReference type="ARBA" id="ARBA00012513"/>
    </source>
</evidence>
<dbReference type="GO" id="GO:0005524">
    <property type="term" value="F:ATP binding"/>
    <property type="evidence" value="ECO:0007669"/>
    <property type="project" value="UniProtKB-UniRule"/>
</dbReference>
<feature type="domain" description="Protein kinase" evidence="10">
    <location>
        <begin position="60"/>
        <end position="417"/>
    </location>
</feature>
<dbReference type="PROSITE" id="PS00107">
    <property type="entry name" value="PROTEIN_KINASE_ATP"/>
    <property type="match status" value="1"/>
</dbReference>
<dbReference type="Gene3D" id="1.10.510.10">
    <property type="entry name" value="Transferase(Phosphotransferase) domain 1"/>
    <property type="match status" value="1"/>
</dbReference>
<evidence type="ECO:0000256" key="3">
    <source>
        <dbReference type="ARBA" id="ARBA00022679"/>
    </source>
</evidence>
<keyword evidence="2" id="KW-0723">Serine/threonine-protein kinase</keyword>
<dbReference type="OrthoDB" id="5979581at2759"/>
<evidence type="ECO:0000313" key="12">
    <source>
        <dbReference type="Proteomes" id="UP000054771"/>
    </source>
</evidence>
<dbReference type="SUPFAM" id="SSF56112">
    <property type="entry name" value="Protein kinase-like (PK-like)"/>
    <property type="match status" value="1"/>
</dbReference>
<gene>
    <name evidence="11" type="ORF">ASPCAL14018</name>
</gene>
<keyword evidence="12" id="KW-1185">Reference proteome</keyword>
<comment type="catalytic activity">
    <reaction evidence="8">
        <text>L-seryl-[protein] + ATP = O-phospho-L-seryl-[protein] + ADP + H(+)</text>
        <dbReference type="Rhea" id="RHEA:17989"/>
        <dbReference type="Rhea" id="RHEA-COMP:9863"/>
        <dbReference type="Rhea" id="RHEA-COMP:11604"/>
        <dbReference type="ChEBI" id="CHEBI:15378"/>
        <dbReference type="ChEBI" id="CHEBI:29999"/>
        <dbReference type="ChEBI" id="CHEBI:30616"/>
        <dbReference type="ChEBI" id="CHEBI:83421"/>
        <dbReference type="ChEBI" id="CHEBI:456216"/>
        <dbReference type="EC" id="2.7.11.1"/>
    </reaction>
</comment>
<dbReference type="GO" id="GO:0000245">
    <property type="term" value="P:spliceosomal complex assembly"/>
    <property type="evidence" value="ECO:0007669"/>
    <property type="project" value="TreeGrafter"/>
</dbReference>
<evidence type="ECO:0000259" key="10">
    <source>
        <dbReference type="PROSITE" id="PS50011"/>
    </source>
</evidence>
<evidence type="ECO:0000256" key="7">
    <source>
        <dbReference type="ARBA" id="ARBA00047899"/>
    </source>
</evidence>
<dbReference type="InterPro" id="IPR017441">
    <property type="entry name" value="Protein_kinase_ATP_BS"/>
</dbReference>
<evidence type="ECO:0000256" key="2">
    <source>
        <dbReference type="ARBA" id="ARBA00022527"/>
    </source>
</evidence>
<evidence type="ECO:0000256" key="9">
    <source>
        <dbReference type="PROSITE-ProRule" id="PRU10141"/>
    </source>
</evidence>
<dbReference type="GO" id="GO:0004674">
    <property type="term" value="F:protein serine/threonine kinase activity"/>
    <property type="evidence" value="ECO:0007669"/>
    <property type="project" value="UniProtKB-KW"/>
</dbReference>
<evidence type="ECO:0000256" key="4">
    <source>
        <dbReference type="ARBA" id="ARBA00022741"/>
    </source>
</evidence>
<feature type="binding site" evidence="9">
    <location>
        <position position="89"/>
    </location>
    <ligand>
        <name>ATP</name>
        <dbReference type="ChEBI" id="CHEBI:30616"/>
    </ligand>
</feature>
<dbReference type="PANTHER" id="PTHR47634">
    <property type="entry name" value="PROTEIN KINASE DOMAIN-CONTAINING PROTEIN-RELATED"/>
    <property type="match status" value="1"/>
</dbReference>
<evidence type="ECO:0000256" key="8">
    <source>
        <dbReference type="ARBA" id="ARBA00048679"/>
    </source>
</evidence>
<dbReference type="EMBL" id="CDMC01000021">
    <property type="protein sequence ID" value="CEL10911.1"/>
    <property type="molecule type" value="Genomic_DNA"/>
</dbReference>
<dbReference type="STRING" id="454130.A0A0U5GLV8"/>
<dbReference type="InterPro" id="IPR051334">
    <property type="entry name" value="SRPK"/>
</dbReference>
<evidence type="ECO:0000256" key="6">
    <source>
        <dbReference type="ARBA" id="ARBA00022840"/>
    </source>
</evidence>
<organism evidence="11 12">
    <name type="scientific">Aspergillus calidoustus</name>
    <dbReference type="NCBI Taxonomy" id="454130"/>
    <lineage>
        <taxon>Eukaryota</taxon>
        <taxon>Fungi</taxon>
        <taxon>Dikarya</taxon>
        <taxon>Ascomycota</taxon>
        <taxon>Pezizomycotina</taxon>
        <taxon>Eurotiomycetes</taxon>
        <taxon>Eurotiomycetidae</taxon>
        <taxon>Eurotiales</taxon>
        <taxon>Aspergillaceae</taxon>
        <taxon>Aspergillus</taxon>
        <taxon>Aspergillus subgen. Nidulantes</taxon>
    </lineage>
</organism>
<keyword evidence="6 9" id="KW-0067">ATP-binding</keyword>
<keyword evidence="3" id="KW-0808">Transferase</keyword>
<dbReference type="GO" id="GO:0005737">
    <property type="term" value="C:cytoplasm"/>
    <property type="evidence" value="ECO:0007669"/>
    <property type="project" value="TreeGrafter"/>
</dbReference>
<sequence>MVLAAAGLGFVNTRSMSFSAALAESPPFQYDWIDGAENLERYSPGGYHPVMIGDVLRSKYRIVDKLGFGGYSTVWLAWDSIDRRYLALKIGIADAPLQETDILRKLSSPSPSSLALHSRSFMPILFDEFQLHGPNGTHQCYAMPAARCDLREISYSRLFPLEVARALCGRLTLAIAYMHSQGYAHGDIHLRNVLLKLPSSFDHLSVEEFYEEYGEPQSIPVTEQNGKPLPPNVPANAVIPIFLGKPAEKLKLSDAQILLSDFGEAFAPDLQTRLGKESHIAHPLRPPEARFEPEKPLSYSADVWSLALAIWEILGMKAIFSMEFVTPDEAISQRIEVLGPMPKEWFEQWEDRAKFFDDEGCPTPGRELWPPIERGFEEGIQKYRRKRRMGEFGLEETMAIVDLMRRMLAFRPKERPR</sequence>
<name>A0A0U5GLV8_ASPCI</name>
<proteinExistence type="predicted"/>
<reference evidence="12" key="1">
    <citation type="journal article" date="2016" name="Genome Announc.">
        <title>Draft genome sequences of fungus Aspergillus calidoustus.</title>
        <authorList>
            <person name="Horn F."/>
            <person name="Linde J."/>
            <person name="Mattern D.J."/>
            <person name="Walther G."/>
            <person name="Guthke R."/>
            <person name="Scherlach K."/>
            <person name="Martin K."/>
            <person name="Brakhage A.A."/>
            <person name="Petzke L."/>
            <person name="Valiante V."/>
        </authorList>
    </citation>
    <scope>NUCLEOTIDE SEQUENCE [LARGE SCALE GENOMIC DNA]</scope>
    <source>
        <strain evidence="12">SF006504</strain>
    </source>
</reference>
<accession>A0A0U5GLV8</accession>
<dbReference type="OMA" id="MVKWVLP"/>
<dbReference type="Proteomes" id="UP000054771">
    <property type="component" value="Unassembled WGS sequence"/>
</dbReference>
<dbReference type="GO" id="GO:0050684">
    <property type="term" value="P:regulation of mRNA processing"/>
    <property type="evidence" value="ECO:0007669"/>
    <property type="project" value="TreeGrafter"/>
</dbReference>
<dbReference type="InterPro" id="IPR011009">
    <property type="entry name" value="Kinase-like_dom_sf"/>
</dbReference>
<dbReference type="PROSITE" id="PS50011">
    <property type="entry name" value="PROTEIN_KINASE_DOM"/>
    <property type="match status" value="1"/>
</dbReference>
<keyword evidence="4 9" id="KW-0547">Nucleotide-binding</keyword>
<evidence type="ECO:0000256" key="5">
    <source>
        <dbReference type="ARBA" id="ARBA00022777"/>
    </source>
</evidence>
<dbReference type="InterPro" id="IPR000719">
    <property type="entry name" value="Prot_kinase_dom"/>
</dbReference>
<protein>
    <recommendedName>
        <fullName evidence="1">non-specific serine/threonine protein kinase</fullName>
        <ecNumber evidence="1">2.7.11.1</ecNumber>
    </recommendedName>
</protein>
<dbReference type="Gene3D" id="3.30.200.20">
    <property type="entry name" value="Phosphorylase Kinase, domain 1"/>
    <property type="match status" value="1"/>
</dbReference>